<dbReference type="EMBL" id="CAKJTJ010000015">
    <property type="protein sequence ID" value="CAG9621982.1"/>
    <property type="molecule type" value="Genomic_DNA"/>
</dbReference>
<keyword evidence="1" id="KW-1133">Transmembrane helix</keyword>
<dbReference type="InterPro" id="IPR018672">
    <property type="entry name" value="DUF2140"/>
</dbReference>
<gene>
    <name evidence="2" type="ORF">BACCIP111883_02773</name>
</gene>
<comment type="caution">
    <text evidence="2">The sequence shown here is derived from an EMBL/GenBank/DDBJ whole genome shotgun (WGS) entry which is preliminary data.</text>
</comment>
<evidence type="ECO:0008006" key="4">
    <source>
        <dbReference type="Google" id="ProtNLM"/>
    </source>
</evidence>
<feature type="transmembrane region" description="Helical" evidence="1">
    <location>
        <begin position="15"/>
        <end position="36"/>
    </location>
</feature>
<reference evidence="2 3" key="1">
    <citation type="submission" date="2021-10" db="EMBL/GenBank/DDBJ databases">
        <authorList>
            <person name="Criscuolo A."/>
        </authorList>
    </citation>
    <scope>NUCLEOTIDE SEQUENCE [LARGE SCALE GENOMIC DNA]</scope>
    <source>
        <strain evidence="3">CIP 111883</strain>
    </source>
</reference>
<keyword evidence="3" id="KW-1185">Reference proteome</keyword>
<keyword evidence="1" id="KW-0472">Membrane</keyword>
<dbReference type="Proteomes" id="UP000789833">
    <property type="component" value="Unassembled WGS sequence"/>
</dbReference>
<sequence length="201" mass="23124">MVMVILKKVVNWKNAFIGLLIINILIAASAIILALLPNNTKFKLMGNGNGEDRKRVALTIQSDKQDINALIQYYLEKETRRPLNYEVLLTDRVELRGEMTVFERDIPLTMTFIPEVQENGDIMLKQDSMSIGRLQVPVSMVLKYVADNYPLPEWVEIIPNEQSIYVSLQELELQSDTKVQFSRFDLEQNDIKLNLLVPVED</sequence>
<keyword evidence="1" id="KW-0812">Transmembrane</keyword>
<evidence type="ECO:0000313" key="3">
    <source>
        <dbReference type="Proteomes" id="UP000789833"/>
    </source>
</evidence>
<protein>
    <recommendedName>
        <fullName evidence="4">DUF2140 family protein</fullName>
    </recommendedName>
</protein>
<name>A0ABM8YPQ0_9BACI</name>
<proteinExistence type="predicted"/>
<dbReference type="Pfam" id="PF09911">
    <property type="entry name" value="DUF2140"/>
    <property type="match status" value="1"/>
</dbReference>
<accession>A0ABM8YPQ0</accession>
<evidence type="ECO:0000256" key="1">
    <source>
        <dbReference type="SAM" id="Phobius"/>
    </source>
</evidence>
<organism evidence="2 3">
    <name type="scientific">Sutcliffiella rhizosphaerae</name>
    <dbReference type="NCBI Taxonomy" id="2880967"/>
    <lineage>
        <taxon>Bacteria</taxon>
        <taxon>Bacillati</taxon>
        <taxon>Bacillota</taxon>
        <taxon>Bacilli</taxon>
        <taxon>Bacillales</taxon>
        <taxon>Bacillaceae</taxon>
        <taxon>Sutcliffiella</taxon>
    </lineage>
</organism>
<evidence type="ECO:0000313" key="2">
    <source>
        <dbReference type="EMBL" id="CAG9621982.1"/>
    </source>
</evidence>